<gene>
    <name evidence="4" type="ORF">BBD41_12595</name>
</gene>
<dbReference type="RefSeq" id="WP_099477800.1">
    <property type="nucleotide sequence ID" value="NZ_CP016809.1"/>
</dbReference>
<evidence type="ECO:0000256" key="2">
    <source>
        <dbReference type="ARBA" id="ARBA00022525"/>
    </source>
</evidence>
<keyword evidence="3" id="KW-0732">Signal</keyword>
<comment type="similarity">
    <text evidence="1">Belongs to the serine-aspartate repeat-containing protein (SDr) family.</text>
</comment>
<dbReference type="SUPFAM" id="SSF49478">
    <property type="entry name" value="Cna protein B-type domain"/>
    <property type="match status" value="1"/>
</dbReference>
<reference evidence="4" key="1">
    <citation type="submission" date="2016-08" db="EMBL/GenBank/DDBJ databases">
        <title>Complete Genome Seqeunce of Paenibacillus sp. nov. IHBB 9852 from high altitute lake of Indian trans-Himalayas.</title>
        <authorList>
            <person name="Kiran S."/>
            <person name="Swarnkar M.K."/>
            <person name="Rana A."/>
            <person name="Tewari R."/>
            <person name="Gulati A."/>
        </authorList>
    </citation>
    <scope>NUCLEOTIDE SEQUENCE [LARGE SCALE GENOMIC DNA]</scope>
    <source>
        <strain evidence="4">IHBB 9852</strain>
    </source>
</reference>
<name>A0A1B2E073_9BACL</name>
<evidence type="ECO:0000256" key="3">
    <source>
        <dbReference type="ARBA" id="ARBA00022729"/>
    </source>
</evidence>
<dbReference type="GO" id="GO:0030246">
    <property type="term" value="F:carbohydrate binding"/>
    <property type="evidence" value="ECO:0007669"/>
    <property type="project" value="InterPro"/>
</dbReference>
<proteinExistence type="inferred from homology"/>
<dbReference type="InterPro" id="IPR013784">
    <property type="entry name" value="Carb-bd-like_fold"/>
</dbReference>
<evidence type="ECO:0000313" key="4">
    <source>
        <dbReference type="EMBL" id="ANY73353.1"/>
    </source>
</evidence>
<dbReference type="EMBL" id="CP016809">
    <property type="protein sequence ID" value="ANY73353.1"/>
    <property type="molecule type" value="Genomic_DNA"/>
</dbReference>
<dbReference type="Gene3D" id="2.60.40.1120">
    <property type="entry name" value="Carboxypeptidase-like, regulatory domain"/>
    <property type="match status" value="2"/>
</dbReference>
<dbReference type="Pfam" id="PF13620">
    <property type="entry name" value="CarboxypepD_reg"/>
    <property type="match status" value="3"/>
</dbReference>
<keyword evidence="4" id="KW-0176">Collagen</keyword>
<dbReference type="Gene3D" id="2.60.40.10">
    <property type="entry name" value="Immunoglobulins"/>
    <property type="match status" value="1"/>
</dbReference>
<dbReference type="InterPro" id="IPR008969">
    <property type="entry name" value="CarboxyPept-like_regulatory"/>
</dbReference>
<dbReference type="KEGG" id="pib:BBD41_12595"/>
<sequence>MPISDLYKLQPSAPVTIDGHEEESVNLSLQASPNTSVGIVQGTVLLPNGNPVPFATVQLYTSQGVPFEHVNSNPQGQYIIPNVPVGSYLITAAEPGYLTPVRIPLTVTQGRPTQVSITLQSNPAATRGALFGIVRNVTNNEPVNNALVSLFQINGSTVTPIGTVTSNASGQYLFAELPDGTFFVQATLAGFLSNQSAPVTIQGPEYAPLDINLAVDPNANTGTVSGIVTDQATEAAIPNALVALYALNAGVEQIVQITRTNQGGLYLFGDLPPGTYRVKATVQVNTG</sequence>
<dbReference type="PANTHER" id="PTHR36108:SF13">
    <property type="entry name" value="COLOSSIN-B-RELATED"/>
    <property type="match status" value="1"/>
</dbReference>
<keyword evidence="2" id="KW-0964">Secreted</keyword>
<dbReference type="AlphaFoldDB" id="A0A1B2E073"/>
<dbReference type="SUPFAM" id="SSF49452">
    <property type="entry name" value="Starch-binding domain-like"/>
    <property type="match status" value="1"/>
</dbReference>
<accession>A0A1B2E073</accession>
<protein>
    <submittedName>
        <fullName evidence="4">Collagen-binding protein</fullName>
    </submittedName>
</protein>
<evidence type="ECO:0000256" key="1">
    <source>
        <dbReference type="ARBA" id="ARBA00007257"/>
    </source>
</evidence>
<dbReference type="InterPro" id="IPR013783">
    <property type="entry name" value="Ig-like_fold"/>
</dbReference>
<dbReference type="SUPFAM" id="SSF49464">
    <property type="entry name" value="Carboxypeptidase regulatory domain-like"/>
    <property type="match status" value="1"/>
</dbReference>
<dbReference type="PANTHER" id="PTHR36108">
    <property type="entry name" value="COLOSSIN-B-RELATED"/>
    <property type="match status" value="1"/>
</dbReference>
<organism evidence="4">
    <name type="scientific">Paenibacillus ihbetae</name>
    <dbReference type="NCBI Taxonomy" id="1870820"/>
    <lineage>
        <taxon>Bacteria</taxon>
        <taxon>Bacillati</taxon>
        <taxon>Bacillota</taxon>
        <taxon>Bacilli</taxon>
        <taxon>Bacillales</taxon>
        <taxon>Paenibacillaceae</taxon>
        <taxon>Paenibacillus</taxon>
    </lineage>
</organism>